<dbReference type="Gene3D" id="1.10.10.2840">
    <property type="entry name" value="PucR C-terminal helix-turn-helix domain"/>
    <property type="match status" value="1"/>
</dbReference>
<dbReference type="Pfam" id="PF13556">
    <property type="entry name" value="HTH_30"/>
    <property type="match status" value="1"/>
</dbReference>
<evidence type="ECO:0000259" key="2">
    <source>
        <dbReference type="Pfam" id="PF13556"/>
    </source>
</evidence>
<dbReference type="Pfam" id="PF05651">
    <property type="entry name" value="Diacid_rec"/>
    <property type="match status" value="1"/>
</dbReference>
<evidence type="ECO:0000313" key="3">
    <source>
        <dbReference type="EMBL" id="PKZ15381.1"/>
    </source>
</evidence>
<reference evidence="3 4" key="1">
    <citation type="submission" date="2017-12" db="EMBL/GenBank/DDBJ databases">
        <title>Phylogenetic diversity of female urinary microbiome.</title>
        <authorList>
            <person name="Thomas-White K."/>
            <person name="Wolfe A.J."/>
        </authorList>
    </citation>
    <scope>NUCLEOTIDE SEQUENCE [LARGE SCALE GENOMIC DNA]</scope>
    <source>
        <strain evidence="3 4">UMB0064</strain>
    </source>
</reference>
<dbReference type="AlphaFoldDB" id="A0A2I1J6L1"/>
<evidence type="ECO:0000259" key="1">
    <source>
        <dbReference type="Pfam" id="PF05651"/>
    </source>
</evidence>
<comment type="caution">
    <text evidence="3">The sequence shown here is derived from an EMBL/GenBank/DDBJ whole genome shotgun (WGS) entry which is preliminary data.</text>
</comment>
<accession>A0A2I1J6L1</accession>
<dbReference type="PANTHER" id="PTHR33744">
    <property type="entry name" value="CARBOHYDRATE DIACID REGULATOR"/>
    <property type="match status" value="1"/>
</dbReference>
<gene>
    <name evidence="3" type="ORF">CYJ32_03115</name>
</gene>
<dbReference type="EMBL" id="PKGU01000002">
    <property type="protein sequence ID" value="PKZ15381.1"/>
    <property type="molecule type" value="Genomic_DNA"/>
</dbReference>
<organism evidence="3 4">
    <name type="scientific">Alloscardovia omnicolens</name>
    <dbReference type="NCBI Taxonomy" id="419015"/>
    <lineage>
        <taxon>Bacteria</taxon>
        <taxon>Bacillati</taxon>
        <taxon>Actinomycetota</taxon>
        <taxon>Actinomycetes</taxon>
        <taxon>Bifidobacteriales</taxon>
        <taxon>Bifidobacteriaceae</taxon>
        <taxon>Alloscardovia</taxon>
    </lineage>
</organism>
<dbReference type="InterPro" id="IPR042070">
    <property type="entry name" value="PucR_C-HTH_sf"/>
</dbReference>
<dbReference type="RefSeq" id="WP_021617909.1">
    <property type="nucleotide sequence ID" value="NZ_JASODL010000001.1"/>
</dbReference>
<dbReference type="Proteomes" id="UP000242263">
    <property type="component" value="Unassembled WGS sequence"/>
</dbReference>
<proteinExistence type="predicted"/>
<feature type="domain" description="Putative sugar diacid recognition" evidence="1">
    <location>
        <begin position="4"/>
        <end position="131"/>
    </location>
</feature>
<dbReference type="InterPro" id="IPR008599">
    <property type="entry name" value="Diacid_rec"/>
</dbReference>
<dbReference type="PANTHER" id="PTHR33744:SF16">
    <property type="entry name" value="CARBOHYDRATE DIACID REGULATOR"/>
    <property type="match status" value="1"/>
</dbReference>
<feature type="domain" description="PucR C-terminal helix-turn-helix" evidence="2">
    <location>
        <begin position="301"/>
        <end position="356"/>
    </location>
</feature>
<evidence type="ECO:0000313" key="4">
    <source>
        <dbReference type="Proteomes" id="UP000242263"/>
    </source>
</evidence>
<sequence>MNINKDIALTIVNNLKDAVRYDINLFDTTGTIIASTNTSRIGSTHGAAQLSVETGETVYVDDEHHFAGARNGVNIPVYLYDTVVAVIGMTGERHEVEAYGTVIKKMTEILIRENLDRVNYANRNIMIDNLVTALIAENYDAVTVSHLMQEADITVQEKLLCAEILFSGELLTSADIRRIREAVREITHHDNQLIVRVQPDSICMIGPQPLVHEIINTYHFLNRPYAAGVSNLCDNLRFIHPHYLQAHSAARWALTNNENQVAYFTDLDFGLLFPALNPASIEQYCAHVFSDLEPHMIEQLYRVFAAYKANNGSIAHTAQELFLHKNTVQNRLNKMAKITGYNPRDLKDFAVLDCAFSLYWWSKQKASRP</sequence>
<dbReference type="InterPro" id="IPR025736">
    <property type="entry name" value="PucR_C-HTH_dom"/>
</dbReference>
<dbReference type="InterPro" id="IPR051448">
    <property type="entry name" value="CdaR-like_regulators"/>
</dbReference>
<protein>
    <recommendedName>
        <fullName evidence="5">Sugar diacid recognition</fullName>
    </recommendedName>
</protein>
<name>A0A2I1J6L1_9BIFI</name>
<evidence type="ECO:0008006" key="5">
    <source>
        <dbReference type="Google" id="ProtNLM"/>
    </source>
</evidence>